<dbReference type="Pfam" id="PF07626">
    <property type="entry name" value="PSD3"/>
    <property type="match status" value="1"/>
</dbReference>
<dbReference type="STRING" id="1855912.LuPra_02174"/>
<dbReference type="GO" id="GO:0020037">
    <property type="term" value="F:heme binding"/>
    <property type="evidence" value="ECO:0007669"/>
    <property type="project" value="InterPro"/>
</dbReference>
<proteinExistence type="predicted"/>
<dbReference type="InterPro" id="IPR009056">
    <property type="entry name" value="Cyt_c-like_dom"/>
</dbReference>
<feature type="domain" description="DUF1592" evidence="6">
    <location>
        <begin position="449"/>
        <end position="576"/>
    </location>
</feature>
<dbReference type="KEGG" id="abac:LuPra_02174"/>
<keyword evidence="1" id="KW-0479">Metal-binding</keyword>
<feature type="domain" description="DUF1588" evidence="5">
    <location>
        <begin position="595"/>
        <end position="692"/>
    </location>
</feature>
<name>A0A143PLJ5_LUTPR</name>
<dbReference type="InterPro" id="IPR013043">
    <property type="entry name" value="DUF1595"/>
</dbReference>
<dbReference type="InterPro" id="IPR013036">
    <property type="entry name" value="DUF1587"/>
</dbReference>
<evidence type="ECO:0000259" key="5">
    <source>
        <dbReference type="Pfam" id="PF07627"/>
    </source>
</evidence>
<evidence type="ECO:0000256" key="1">
    <source>
        <dbReference type="ARBA" id="ARBA00022723"/>
    </source>
</evidence>
<evidence type="ECO:0000259" key="7">
    <source>
        <dbReference type="Pfam" id="PF07637"/>
    </source>
</evidence>
<keyword evidence="10" id="KW-1185">Reference proteome</keyword>
<dbReference type="Pfam" id="PF07631">
    <property type="entry name" value="PSD4"/>
    <property type="match status" value="1"/>
</dbReference>
<dbReference type="InterPro" id="IPR011478">
    <property type="entry name" value="DUF1585"/>
</dbReference>
<evidence type="ECO:0000259" key="3">
    <source>
        <dbReference type="Pfam" id="PF07624"/>
    </source>
</evidence>
<dbReference type="Pfam" id="PF07637">
    <property type="entry name" value="PSD5"/>
    <property type="match status" value="1"/>
</dbReference>
<sequence precursor="true">MVGLAGLVAAGGLRLTADAPDRAAPAVGTAVASPRDLVEQYCLDCHDNGSKKADLSLEAIMASDVAAHAVAWEKVVKKLRTRQMPPIGEPRPDDATYEAIVTSLETDLDRAAAAHPNPGRPATIRRLTRTEYGNAIRDLLALDVDVSALLPADESSYGFDNVTVGELSPTLLERYLSAAEKISRLAVGRVGRSPGGDTFRVAPDLTQEEHIGGLPLGTRGGTVVSYTFPQDGEYDISIRLRRDRDEKIEGLTEAHEVEVLLDRASVQTFAVQPQRPQASGEPAREADAHLTARLAVRAGPHVLGVTFPKKPSDLPETARQPYQAHFNSYRHPRLQPAIYSVSIVGPLAAGGPGDTPSRRRIFGTRERLPAVESVAARNILGGVMFRAYRRPVTPADLEGPMILYRQGRASGDFDAGIEMALAGVLVSPSFLFRVETDPASLPAGTPYRISDLALASRLSFFLWSSIPDDELLEVAIDGTLRQPAVLERQVRRMLADDRSRALVTNFAAQWLHLRSLEAITPDMRLFPDFDDNLRQAFRQETELFVDSILREDRSALDLLRARYTFLNERLAKHYGIGHVYGSRFRRVALDDASMRGGLLRQGSILTVTSYATRTSPVLRGKWVLDNLLGVPPPAPPPDVPALKDNTVDGRLSGRMRLAEHRQNKACARCHNIIDPVGLSLETFDAVGRRRQVEDGVAIDASGGLPDGRTFTDVTGLEAALLARPELLASTITEKLLTYACGRGVEPSDAPAVRAIVRAAQPNEYRLSSIVLGVVQSEPFQMRTSR</sequence>
<keyword evidence="2" id="KW-0408">Iron</keyword>
<dbReference type="Pfam" id="PF13442">
    <property type="entry name" value="Cytochrome_CBB3"/>
    <property type="match status" value="1"/>
</dbReference>
<evidence type="ECO:0000259" key="6">
    <source>
        <dbReference type="Pfam" id="PF07631"/>
    </source>
</evidence>
<evidence type="ECO:0000256" key="2">
    <source>
        <dbReference type="ARBA" id="ARBA00023004"/>
    </source>
</evidence>
<dbReference type="GO" id="GO:0046872">
    <property type="term" value="F:metal ion binding"/>
    <property type="evidence" value="ECO:0007669"/>
    <property type="project" value="UniProtKB-KW"/>
</dbReference>
<dbReference type="InterPro" id="IPR013042">
    <property type="entry name" value="DUF1592"/>
</dbReference>
<gene>
    <name evidence="9" type="ORF">LuPra_02174</name>
</gene>
<dbReference type="AlphaFoldDB" id="A0A143PLJ5"/>
<organism evidence="9 10">
    <name type="scientific">Luteitalea pratensis</name>
    <dbReference type="NCBI Taxonomy" id="1855912"/>
    <lineage>
        <taxon>Bacteria</taxon>
        <taxon>Pseudomonadati</taxon>
        <taxon>Acidobacteriota</taxon>
        <taxon>Vicinamibacteria</taxon>
        <taxon>Vicinamibacterales</taxon>
        <taxon>Vicinamibacteraceae</taxon>
        <taxon>Luteitalea</taxon>
    </lineage>
</organism>
<dbReference type="Proteomes" id="UP000076079">
    <property type="component" value="Chromosome"/>
</dbReference>
<feature type="domain" description="Cytochrome c" evidence="8">
    <location>
        <begin position="30"/>
        <end position="101"/>
    </location>
</feature>
<evidence type="ECO:0000313" key="10">
    <source>
        <dbReference type="Proteomes" id="UP000076079"/>
    </source>
</evidence>
<protein>
    <submittedName>
        <fullName evidence="9">Gluconolactonase</fullName>
    </submittedName>
</protein>
<reference evidence="9 10" key="1">
    <citation type="journal article" date="2016" name="Genome Announc.">
        <title>First Complete Genome Sequence of a Subdivision 6 Acidobacterium Strain.</title>
        <authorList>
            <person name="Huang S."/>
            <person name="Vieira S."/>
            <person name="Bunk B."/>
            <person name="Riedel T."/>
            <person name="Sproer C."/>
            <person name="Overmann J."/>
        </authorList>
    </citation>
    <scope>NUCLEOTIDE SEQUENCE [LARGE SCALE GENOMIC DNA]</scope>
    <source>
        <strain evidence="10">DSM 100886 HEG_-6_39</strain>
    </source>
</reference>
<evidence type="ECO:0000313" key="9">
    <source>
        <dbReference type="EMBL" id="AMY08968.1"/>
    </source>
</evidence>
<feature type="domain" description="DUF1587" evidence="4">
    <location>
        <begin position="125"/>
        <end position="187"/>
    </location>
</feature>
<dbReference type="Pfam" id="PF07627">
    <property type="entry name" value="PSCyt3"/>
    <property type="match status" value="1"/>
</dbReference>
<reference evidence="10" key="2">
    <citation type="submission" date="2016-04" db="EMBL/GenBank/DDBJ databases">
        <title>First Complete Genome Sequence of a Subdivision 6 Acidobacterium.</title>
        <authorList>
            <person name="Huang S."/>
            <person name="Vieira S."/>
            <person name="Bunk B."/>
            <person name="Riedel T."/>
            <person name="Sproeer C."/>
            <person name="Overmann J."/>
        </authorList>
    </citation>
    <scope>NUCLEOTIDE SEQUENCE [LARGE SCALE GENOMIC DNA]</scope>
    <source>
        <strain evidence="10">DSM 100886 HEG_-6_39</strain>
    </source>
</reference>
<dbReference type="Pfam" id="PF07624">
    <property type="entry name" value="PSD2"/>
    <property type="match status" value="1"/>
</dbReference>
<feature type="domain" description="DUF1585" evidence="3">
    <location>
        <begin position="706"/>
        <end position="779"/>
    </location>
</feature>
<dbReference type="EMBL" id="CP015136">
    <property type="protein sequence ID" value="AMY08968.1"/>
    <property type="molecule type" value="Genomic_DNA"/>
</dbReference>
<evidence type="ECO:0000259" key="8">
    <source>
        <dbReference type="Pfam" id="PF13442"/>
    </source>
</evidence>
<dbReference type="PATRIC" id="fig|1813736.3.peg.2281"/>
<evidence type="ECO:0000259" key="4">
    <source>
        <dbReference type="Pfam" id="PF07626"/>
    </source>
</evidence>
<dbReference type="OrthoDB" id="127246at2"/>
<dbReference type="GO" id="GO:0009055">
    <property type="term" value="F:electron transfer activity"/>
    <property type="evidence" value="ECO:0007669"/>
    <property type="project" value="InterPro"/>
</dbReference>
<accession>A0A143PLJ5</accession>
<dbReference type="InterPro" id="IPR013039">
    <property type="entry name" value="DUF1588"/>
</dbReference>
<feature type="domain" description="DUF1595" evidence="7">
    <location>
        <begin position="376"/>
        <end position="435"/>
    </location>
</feature>